<dbReference type="HAMAP" id="MF_00143">
    <property type="entry name" value="UPF0114"/>
    <property type="match status" value="1"/>
</dbReference>
<dbReference type="PANTHER" id="PTHR38596:SF1">
    <property type="entry name" value="UPF0114 PROTEIN YQHA"/>
    <property type="match status" value="1"/>
</dbReference>
<gene>
    <name evidence="8" type="ORF">C5O18_00070</name>
</gene>
<accession>A0A2P6AVI3</accession>
<keyword evidence="9" id="KW-1185">Reference proteome</keyword>
<feature type="transmembrane region" description="Helical" evidence="7">
    <location>
        <begin position="58"/>
        <end position="85"/>
    </location>
</feature>
<dbReference type="RefSeq" id="WP_105190852.1">
    <property type="nucleotide sequence ID" value="NZ_PTQZ01000001.1"/>
</dbReference>
<name>A0A2P6AVI3_9GAMM</name>
<dbReference type="Pfam" id="PF03350">
    <property type="entry name" value="UPF0114"/>
    <property type="match status" value="1"/>
</dbReference>
<dbReference type="AlphaFoldDB" id="A0A2P6AVI3"/>
<dbReference type="NCBIfam" id="TIGR00645">
    <property type="entry name" value="HI0507"/>
    <property type="match status" value="1"/>
</dbReference>
<evidence type="ECO:0000256" key="6">
    <source>
        <dbReference type="ARBA" id="ARBA00023136"/>
    </source>
</evidence>
<dbReference type="InterPro" id="IPR020761">
    <property type="entry name" value="UPF0114_bac"/>
</dbReference>
<proteinExistence type="inferred from homology"/>
<evidence type="ECO:0000256" key="4">
    <source>
        <dbReference type="ARBA" id="ARBA00022692"/>
    </source>
</evidence>
<dbReference type="GO" id="GO:0005886">
    <property type="term" value="C:plasma membrane"/>
    <property type="evidence" value="ECO:0007669"/>
    <property type="project" value="UniProtKB-SubCell"/>
</dbReference>
<evidence type="ECO:0000256" key="7">
    <source>
        <dbReference type="HAMAP-Rule" id="MF_00143"/>
    </source>
</evidence>
<organism evidence="8 9">
    <name type="scientific">Amnimonas aquatica</name>
    <dbReference type="NCBI Taxonomy" id="2094561"/>
    <lineage>
        <taxon>Bacteria</taxon>
        <taxon>Pseudomonadati</taxon>
        <taxon>Pseudomonadota</taxon>
        <taxon>Gammaproteobacteria</taxon>
        <taxon>Moraxellales</taxon>
        <taxon>Moraxellaceae</taxon>
        <taxon>Amnimonas</taxon>
    </lineage>
</organism>
<dbReference type="OrthoDB" id="9783569at2"/>
<keyword evidence="6 7" id="KW-0472">Membrane</keyword>
<keyword evidence="4 7" id="KW-0812">Transmembrane</keyword>
<comment type="caution">
    <text evidence="8">The sequence shown here is derived from an EMBL/GenBank/DDBJ whole genome shotgun (WGS) entry which is preliminary data.</text>
</comment>
<comment type="subcellular location">
    <subcellularLocation>
        <location evidence="1 7">Cell membrane</location>
        <topology evidence="1 7">Multi-pass membrane protein</topology>
    </subcellularLocation>
</comment>
<dbReference type="Proteomes" id="UP000243900">
    <property type="component" value="Unassembled WGS sequence"/>
</dbReference>
<evidence type="ECO:0000256" key="3">
    <source>
        <dbReference type="ARBA" id="ARBA00022475"/>
    </source>
</evidence>
<dbReference type="InterPro" id="IPR005134">
    <property type="entry name" value="UPF0114"/>
</dbReference>
<feature type="transmembrane region" description="Helical" evidence="7">
    <location>
        <begin position="20"/>
        <end position="38"/>
    </location>
</feature>
<comment type="similarity">
    <text evidence="2 7">Belongs to the UPF0114 family.</text>
</comment>
<keyword evidence="5 7" id="KW-1133">Transmembrane helix</keyword>
<protein>
    <recommendedName>
        <fullName evidence="7">UPF0114 protein C5O18_00070</fullName>
    </recommendedName>
</protein>
<evidence type="ECO:0000256" key="2">
    <source>
        <dbReference type="ARBA" id="ARBA00005774"/>
    </source>
</evidence>
<keyword evidence="3 7" id="KW-1003">Cell membrane</keyword>
<evidence type="ECO:0000313" key="9">
    <source>
        <dbReference type="Proteomes" id="UP000243900"/>
    </source>
</evidence>
<dbReference type="EMBL" id="PTQZ01000001">
    <property type="protein sequence ID" value="PQA52354.1"/>
    <property type="molecule type" value="Genomic_DNA"/>
</dbReference>
<dbReference type="PANTHER" id="PTHR38596">
    <property type="entry name" value="UPF0114 PROTEIN YQHA"/>
    <property type="match status" value="1"/>
</dbReference>
<evidence type="ECO:0000256" key="1">
    <source>
        <dbReference type="ARBA" id="ARBA00004651"/>
    </source>
</evidence>
<evidence type="ECO:0000313" key="8">
    <source>
        <dbReference type="EMBL" id="PQA52354.1"/>
    </source>
</evidence>
<sequence>MRNTKSQLARVIFFSRWLQLPMYLGLIVALGIYSYKFLVKLADLVMNVGSLHEDHILLSVLSLIDVVMIANLLVMVIVGGYEIFVSRLDINNHPDQPEWLHHVDAGVLKVKLGMALITISSIHLLRSFIDAGNLSEHTLYWEVVIHLVLVFSAAFIAATDWLIQVKSRQLIQQSHHEKPDRH</sequence>
<feature type="transmembrane region" description="Helical" evidence="7">
    <location>
        <begin position="144"/>
        <end position="163"/>
    </location>
</feature>
<evidence type="ECO:0000256" key="5">
    <source>
        <dbReference type="ARBA" id="ARBA00022989"/>
    </source>
</evidence>
<reference evidence="9" key="1">
    <citation type="submission" date="2018-02" db="EMBL/GenBank/DDBJ databases">
        <title>Genome sequencing of Solimonas sp. HR-BB.</title>
        <authorList>
            <person name="Lee Y."/>
            <person name="Jeon C.O."/>
        </authorList>
    </citation>
    <scope>NUCLEOTIDE SEQUENCE [LARGE SCALE GENOMIC DNA]</scope>
    <source>
        <strain evidence="9">HR-E</strain>
    </source>
</reference>
<feature type="transmembrane region" description="Helical" evidence="7">
    <location>
        <begin position="106"/>
        <end position="124"/>
    </location>
</feature>